<dbReference type="GO" id="GO:0005524">
    <property type="term" value="F:ATP binding"/>
    <property type="evidence" value="ECO:0007669"/>
    <property type="project" value="UniProtKB-KW"/>
</dbReference>
<evidence type="ECO:0000256" key="2">
    <source>
        <dbReference type="ARBA" id="ARBA00022741"/>
    </source>
</evidence>
<feature type="non-terminal residue" evidence="6">
    <location>
        <position position="94"/>
    </location>
</feature>
<dbReference type="AlphaFoldDB" id="A0A0L0FD56"/>
<evidence type="ECO:0000313" key="6">
    <source>
        <dbReference type="EMBL" id="KNC74682.1"/>
    </source>
</evidence>
<dbReference type="Proteomes" id="UP000054560">
    <property type="component" value="Unassembled WGS sequence"/>
</dbReference>
<evidence type="ECO:0000256" key="1">
    <source>
        <dbReference type="ARBA" id="ARBA00022679"/>
    </source>
</evidence>
<feature type="domain" description="Thiamin pyrophosphokinase catalytic" evidence="5">
    <location>
        <begin position="41"/>
        <end position="93"/>
    </location>
</feature>
<dbReference type="PANTHER" id="PTHR13622">
    <property type="entry name" value="THIAMIN PYROPHOSPHOKINASE"/>
    <property type="match status" value="1"/>
</dbReference>
<dbReference type="SUPFAM" id="SSF63999">
    <property type="entry name" value="Thiamin pyrophosphokinase, catalytic domain"/>
    <property type="match status" value="1"/>
</dbReference>
<proteinExistence type="predicted"/>
<keyword evidence="1" id="KW-0808">Transferase</keyword>
<dbReference type="GeneID" id="25913282"/>
<sequence>MARPEKEGVTVWPSVIHYLHDNDAQIALVILNWPILSKGLEKLWARASICVCADGGANRLYDSRPNDREKFIPTAIKGDLDSLRPEVRKFYESH</sequence>
<dbReference type="GO" id="GO:0016301">
    <property type="term" value="F:kinase activity"/>
    <property type="evidence" value="ECO:0007669"/>
    <property type="project" value="UniProtKB-KW"/>
</dbReference>
<reference evidence="6 7" key="1">
    <citation type="submission" date="2011-02" db="EMBL/GenBank/DDBJ databases">
        <title>The Genome Sequence of Sphaeroforma arctica JP610.</title>
        <authorList>
            <consortium name="The Broad Institute Genome Sequencing Platform"/>
            <person name="Russ C."/>
            <person name="Cuomo C."/>
            <person name="Young S.K."/>
            <person name="Zeng Q."/>
            <person name="Gargeya S."/>
            <person name="Alvarado L."/>
            <person name="Berlin A."/>
            <person name="Chapman S.B."/>
            <person name="Chen Z."/>
            <person name="Freedman E."/>
            <person name="Gellesch M."/>
            <person name="Goldberg J."/>
            <person name="Griggs A."/>
            <person name="Gujja S."/>
            <person name="Heilman E."/>
            <person name="Heiman D."/>
            <person name="Howarth C."/>
            <person name="Mehta T."/>
            <person name="Neiman D."/>
            <person name="Pearson M."/>
            <person name="Roberts A."/>
            <person name="Saif S."/>
            <person name="Shea T."/>
            <person name="Shenoy N."/>
            <person name="Sisk P."/>
            <person name="Stolte C."/>
            <person name="Sykes S."/>
            <person name="White J."/>
            <person name="Yandava C."/>
            <person name="Burger G."/>
            <person name="Gray M.W."/>
            <person name="Holland P.W.H."/>
            <person name="King N."/>
            <person name="Lang F.B.F."/>
            <person name="Roger A.J."/>
            <person name="Ruiz-Trillo I."/>
            <person name="Haas B."/>
            <person name="Nusbaum C."/>
            <person name="Birren B."/>
        </authorList>
    </citation>
    <scope>NUCLEOTIDE SEQUENCE [LARGE SCALE GENOMIC DNA]</scope>
    <source>
        <strain evidence="6 7">JP610</strain>
    </source>
</reference>
<dbReference type="EMBL" id="KQ244172">
    <property type="protein sequence ID" value="KNC74682.1"/>
    <property type="molecule type" value="Genomic_DNA"/>
</dbReference>
<dbReference type="InterPro" id="IPR036759">
    <property type="entry name" value="TPK_catalytic_sf"/>
</dbReference>
<dbReference type="InterPro" id="IPR007371">
    <property type="entry name" value="TPK_catalytic"/>
</dbReference>
<dbReference type="GO" id="GO:0009229">
    <property type="term" value="P:thiamine diphosphate biosynthetic process"/>
    <property type="evidence" value="ECO:0007669"/>
    <property type="project" value="InterPro"/>
</dbReference>
<accession>A0A0L0FD56</accession>
<dbReference type="Pfam" id="PF04263">
    <property type="entry name" value="TPK_catalytic"/>
    <property type="match status" value="1"/>
</dbReference>
<evidence type="ECO:0000313" key="7">
    <source>
        <dbReference type="Proteomes" id="UP000054560"/>
    </source>
</evidence>
<evidence type="ECO:0000259" key="5">
    <source>
        <dbReference type="Pfam" id="PF04263"/>
    </source>
</evidence>
<keyword evidence="7" id="KW-1185">Reference proteome</keyword>
<dbReference type="eggNOG" id="KOG3153">
    <property type="taxonomic scope" value="Eukaryota"/>
</dbReference>
<dbReference type="Gene3D" id="3.40.50.10240">
    <property type="entry name" value="Thiamin pyrophosphokinase, catalytic domain"/>
    <property type="match status" value="1"/>
</dbReference>
<keyword evidence="3" id="KW-0418">Kinase</keyword>
<dbReference type="GO" id="GO:0004788">
    <property type="term" value="F:thiamine diphosphokinase activity"/>
    <property type="evidence" value="ECO:0007669"/>
    <property type="project" value="InterPro"/>
</dbReference>
<name>A0A0L0FD56_9EUKA</name>
<keyword evidence="4" id="KW-0067">ATP-binding</keyword>
<keyword evidence="2" id="KW-0547">Nucleotide-binding</keyword>
<gene>
    <name evidence="6" type="ORF">SARC_12778</name>
</gene>
<protein>
    <recommendedName>
        <fullName evidence="5">Thiamin pyrophosphokinase catalytic domain-containing protein</fullName>
    </recommendedName>
</protein>
<evidence type="ECO:0000256" key="4">
    <source>
        <dbReference type="ARBA" id="ARBA00022840"/>
    </source>
</evidence>
<dbReference type="OrthoDB" id="25149at2759"/>
<evidence type="ECO:0000256" key="3">
    <source>
        <dbReference type="ARBA" id="ARBA00022777"/>
    </source>
</evidence>
<dbReference type="PANTHER" id="PTHR13622:SF8">
    <property type="entry name" value="THIAMIN PYROPHOSPHOKINASE 1"/>
    <property type="match status" value="1"/>
</dbReference>
<organism evidence="6 7">
    <name type="scientific">Sphaeroforma arctica JP610</name>
    <dbReference type="NCBI Taxonomy" id="667725"/>
    <lineage>
        <taxon>Eukaryota</taxon>
        <taxon>Ichthyosporea</taxon>
        <taxon>Ichthyophonida</taxon>
        <taxon>Sphaeroforma</taxon>
    </lineage>
</organism>
<dbReference type="RefSeq" id="XP_014148584.1">
    <property type="nucleotide sequence ID" value="XM_014293109.1"/>
</dbReference>
<dbReference type="STRING" id="667725.A0A0L0FD56"/>